<comment type="caution">
    <text evidence="2">The sequence shown here is derived from an EMBL/GenBank/DDBJ whole genome shotgun (WGS) entry which is preliminary data.</text>
</comment>
<keyword evidence="1" id="KW-0472">Membrane</keyword>
<name>A0ABT9BAR9_9BACT</name>
<organism evidence="2 3">
    <name type="scientific">Hymenobacter aranciens</name>
    <dbReference type="NCBI Taxonomy" id="3063996"/>
    <lineage>
        <taxon>Bacteria</taxon>
        <taxon>Pseudomonadati</taxon>
        <taxon>Bacteroidota</taxon>
        <taxon>Cytophagia</taxon>
        <taxon>Cytophagales</taxon>
        <taxon>Hymenobacteraceae</taxon>
        <taxon>Hymenobacter</taxon>
    </lineage>
</organism>
<evidence type="ECO:0000313" key="3">
    <source>
        <dbReference type="Proteomes" id="UP001176429"/>
    </source>
</evidence>
<feature type="transmembrane region" description="Helical" evidence="1">
    <location>
        <begin position="12"/>
        <end position="32"/>
    </location>
</feature>
<sequence>MAEQLQLERNTRVLILGMLLAMVVVSLARLVIPPVTEWDVADGHRIVMSRSYPSIAGMLLLIYSGVSQVSLLPLIGYLSAALLSVIQKRPIVLVGLLWSLWTLSILAWLVFGGWWEMSD</sequence>
<feature type="transmembrane region" description="Helical" evidence="1">
    <location>
        <begin position="52"/>
        <end position="79"/>
    </location>
</feature>
<dbReference type="EMBL" id="JAUQSY010000007">
    <property type="protein sequence ID" value="MDO7875369.1"/>
    <property type="molecule type" value="Genomic_DNA"/>
</dbReference>
<accession>A0ABT9BAR9</accession>
<feature type="transmembrane region" description="Helical" evidence="1">
    <location>
        <begin position="91"/>
        <end position="115"/>
    </location>
</feature>
<reference evidence="2" key="1">
    <citation type="submission" date="2023-07" db="EMBL/GenBank/DDBJ databases">
        <authorList>
            <person name="Kim M.K."/>
        </authorList>
    </citation>
    <scope>NUCLEOTIDE SEQUENCE</scope>
    <source>
        <strain evidence="2">ASUV-10-1</strain>
    </source>
</reference>
<evidence type="ECO:0000313" key="2">
    <source>
        <dbReference type="EMBL" id="MDO7875369.1"/>
    </source>
</evidence>
<keyword evidence="1" id="KW-0812">Transmembrane</keyword>
<proteinExistence type="predicted"/>
<keyword evidence="1" id="KW-1133">Transmembrane helix</keyword>
<dbReference type="Proteomes" id="UP001176429">
    <property type="component" value="Unassembled WGS sequence"/>
</dbReference>
<keyword evidence="3" id="KW-1185">Reference proteome</keyword>
<evidence type="ECO:0000256" key="1">
    <source>
        <dbReference type="SAM" id="Phobius"/>
    </source>
</evidence>
<gene>
    <name evidence="2" type="ORF">Q5H93_11565</name>
</gene>
<dbReference type="RefSeq" id="WP_305006682.1">
    <property type="nucleotide sequence ID" value="NZ_JAUQSY010000007.1"/>
</dbReference>
<protein>
    <submittedName>
        <fullName evidence="2">Uncharacterized protein</fullName>
    </submittedName>
</protein>